<dbReference type="InterPro" id="IPR046977">
    <property type="entry name" value="RsmC/RlmG"/>
</dbReference>
<organism evidence="6 7">
    <name type="scientific">Brachybacterium fresconis</name>
    <dbReference type="NCBI Taxonomy" id="173363"/>
    <lineage>
        <taxon>Bacteria</taxon>
        <taxon>Bacillati</taxon>
        <taxon>Actinomycetota</taxon>
        <taxon>Actinomycetes</taxon>
        <taxon>Micrococcales</taxon>
        <taxon>Dermabacteraceae</taxon>
        <taxon>Brachybacterium</taxon>
    </lineage>
</organism>
<reference evidence="6 7" key="1">
    <citation type="submission" date="2021-03" db="EMBL/GenBank/DDBJ databases">
        <title>Sequencing the genomes of 1000 actinobacteria strains.</title>
        <authorList>
            <person name="Klenk H.-P."/>
        </authorList>
    </citation>
    <scope>NUCLEOTIDE SEQUENCE [LARGE SCALE GENOMIC DNA]</scope>
    <source>
        <strain evidence="6 7">DSM 14564</strain>
    </source>
</reference>
<feature type="region of interest" description="Disordered" evidence="3">
    <location>
        <begin position="1"/>
        <end position="54"/>
    </location>
</feature>
<dbReference type="Pfam" id="PF26049">
    <property type="entry name" value="RLMG_N"/>
    <property type="match status" value="1"/>
</dbReference>
<accession>A0ABS4YJC7</accession>
<evidence type="ECO:0000259" key="4">
    <source>
        <dbReference type="Pfam" id="PF05175"/>
    </source>
</evidence>
<feature type="domain" description="RlmG N-terminal" evidence="5">
    <location>
        <begin position="52"/>
        <end position="211"/>
    </location>
</feature>
<dbReference type="CDD" id="cd02440">
    <property type="entry name" value="AdoMet_MTases"/>
    <property type="match status" value="1"/>
</dbReference>
<dbReference type="InterPro" id="IPR029063">
    <property type="entry name" value="SAM-dependent_MTases_sf"/>
</dbReference>
<keyword evidence="7" id="KW-1185">Reference proteome</keyword>
<protein>
    <submittedName>
        <fullName evidence="6">16S rRNA (Guanine1207-N2)-methyltransferase</fullName>
        <ecNumber evidence="6">2.1.1.172</ecNumber>
    </submittedName>
</protein>
<evidence type="ECO:0000259" key="5">
    <source>
        <dbReference type="Pfam" id="PF26049"/>
    </source>
</evidence>
<dbReference type="Proteomes" id="UP000698222">
    <property type="component" value="Unassembled WGS sequence"/>
</dbReference>
<evidence type="ECO:0000313" key="6">
    <source>
        <dbReference type="EMBL" id="MBP2408522.1"/>
    </source>
</evidence>
<dbReference type="SUPFAM" id="SSF53335">
    <property type="entry name" value="S-adenosyl-L-methionine-dependent methyltransferases"/>
    <property type="match status" value="1"/>
</dbReference>
<dbReference type="InterPro" id="IPR007848">
    <property type="entry name" value="Small_mtfrase_dom"/>
</dbReference>
<dbReference type="GO" id="GO:0052914">
    <property type="term" value="F:16S rRNA (guanine(1207)-N(2))-methyltransferase activity"/>
    <property type="evidence" value="ECO:0007669"/>
    <property type="project" value="UniProtKB-EC"/>
</dbReference>
<dbReference type="EC" id="2.1.1.172" evidence="6"/>
<dbReference type="PANTHER" id="PTHR47816">
    <property type="entry name" value="RIBOSOMAL RNA SMALL SUBUNIT METHYLTRANSFERASE C"/>
    <property type="match status" value="1"/>
</dbReference>
<evidence type="ECO:0000313" key="7">
    <source>
        <dbReference type="Proteomes" id="UP000698222"/>
    </source>
</evidence>
<proteinExistence type="predicted"/>
<dbReference type="RefSeq" id="WP_209889137.1">
    <property type="nucleotide sequence ID" value="NZ_BAAAJV010000042.1"/>
</dbReference>
<name>A0ABS4YJC7_9MICO</name>
<evidence type="ECO:0000256" key="2">
    <source>
        <dbReference type="ARBA" id="ARBA00022679"/>
    </source>
</evidence>
<gene>
    <name evidence="6" type="ORF">JOF44_001425</name>
</gene>
<dbReference type="Gene3D" id="3.40.50.150">
    <property type="entry name" value="Vaccinia Virus protein VP39"/>
    <property type="match status" value="2"/>
</dbReference>
<evidence type="ECO:0000256" key="1">
    <source>
        <dbReference type="ARBA" id="ARBA00022603"/>
    </source>
</evidence>
<keyword evidence="2 6" id="KW-0808">Transferase</keyword>
<comment type="caution">
    <text evidence="6">The sequence shown here is derived from an EMBL/GenBank/DDBJ whole genome shotgun (WGS) entry which is preliminary data.</text>
</comment>
<evidence type="ECO:0000256" key="3">
    <source>
        <dbReference type="SAM" id="MobiDB-lite"/>
    </source>
</evidence>
<feature type="domain" description="Methyltransferase small" evidence="4">
    <location>
        <begin position="242"/>
        <end position="418"/>
    </location>
</feature>
<dbReference type="PANTHER" id="PTHR47816:SF5">
    <property type="entry name" value="RIBOSOMAL RNA LARGE SUBUNIT METHYLTRANSFERASE G"/>
    <property type="match status" value="1"/>
</dbReference>
<sequence>MTQKHDEAPSGASGTTDASRPDDSGAAELSTRADAPGITDIASTSDGPGGPDQTDRVILRTAAEEGGLDRPGTVLVVDDVTGELTAAALDRRASDGAVVSWSVSHATTLALRARFSEEITAGHLEIPGGDHPASLAEIAAASRPHLALMRLPKALADLEHRTVEISRAGQVTLVAGGRVKHMTRTQNVVLGGVFTEVRASRGLGKSRALVAAAPREEPPPLPVGHGIAHLTVRGTASTLQLRGIGGVFSGATADAGSLLLLEALERHLVGRTETEAAPIARAIDLGSGNGLLTAYLAAALPNAHVLGSDDDADAVASTRATLDANGLDREDTEVTWDESLFRVADRSADLLLLNPPFHDGTAVDATLVQGLLDAAARVLRPGGELWFVHNSHLRYRTEVEHRVGPVRQRARDRRFTVLSAERV</sequence>
<keyword evidence="1 6" id="KW-0489">Methyltransferase</keyword>
<dbReference type="InterPro" id="IPR058679">
    <property type="entry name" value="RlmG_N"/>
</dbReference>
<dbReference type="Pfam" id="PF05175">
    <property type="entry name" value="MTS"/>
    <property type="match status" value="1"/>
</dbReference>
<dbReference type="EMBL" id="JAGIOC010000001">
    <property type="protein sequence ID" value="MBP2408522.1"/>
    <property type="molecule type" value="Genomic_DNA"/>
</dbReference>